<evidence type="ECO:0000313" key="2">
    <source>
        <dbReference type="Proteomes" id="UP000053237"/>
    </source>
</evidence>
<keyword evidence="2" id="KW-1185">Reference proteome</keyword>
<evidence type="ECO:0000313" key="1">
    <source>
        <dbReference type="EMBL" id="CCI10091.1"/>
    </source>
</evidence>
<reference evidence="1 2" key="1">
    <citation type="submission" date="2012-05" db="EMBL/GenBank/DDBJ databases">
        <title>Recombination and specialization in a pathogen metapopulation.</title>
        <authorList>
            <person name="Gardiner A."/>
            <person name="Kemen E."/>
            <person name="Schultz-Larsen T."/>
            <person name="MacLean D."/>
            <person name="Van Oosterhout C."/>
            <person name="Jones J.D.G."/>
        </authorList>
    </citation>
    <scope>NUCLEOTIDE SEQUENCE [LARGE SCALE GENOMIC DNA]</scope>
    <source>
        <strain evidence="1 2">Ac Nc2</strain>
    </source>
</reference>
<gene>
    <name evidence="1" type="ORF">BN9_057760</name>
</gene>
<dbReference type="InParanoid" id="A0A024FT01"/>
<organism evidence="1 2">
    <name type="scientific">Albugo candida</name>
    <dbReference type="NCBI Taxonomy" id="65357"/>
    <lineage>
        <taxon>Eukaryota</taxon>
        <taxon>Sar</taxon>
        <taxon>Stramenopiles</taxon>
        <taxon>Oomycota</taxon>
        <taxon>Peronosporomycetes</taxon>
        <taxon>Albuginales</taxon>
        <taxon>Albuginaceae</taxon>
        <taxon>Albugo</taxon>
    </lineage>
</organism>
<accession>A0A024FT01</accession>
<dbReference type="Proteomes" id="UP000053237">
    <property type="component" value="Unassembled WGS sequence"/>
</dbReference>
<proteinExistence type="predicted"/>
<protein>
    <submittedName>
        <fullName evidence="1">Uncharacterized protein</fullName>
    </submittedName>
</protein>
<comment type="caution">
    <text evidence="1">The sequence shown here is derived from an EMBL/GenBank/DDBJ whole genome shotgun (WGS) entry which is preliminary data.</text>
</comment>
<name>A0A024FT01_9STRA</name>
<dbReference type="EMBL" id="CAIX01000083">
    <property type="protein sequence ID" value="CCI10091.1"/>
    <property type="molecule type" value="Genomic_DNA"/>
</dbReference>
<dbReference type="AlphaFoldDB" id="A0A024FT01"/>
<sequence>MFLGMNTLYLMTLSDAIGQTHDQVLKNITKFASPSTLMLVDLETVKNAKGEIRCPIQGFALEVTDNIDATSQQILDSESRRHQVTTPSQLYNTKKCDEECLLPNGENLNMKLKGNADFVVPVDSDLCPIKLRDV</sequence>